<dbReference type="Proteomes" id="UP000532311">
    <property type="component" value="Unassembled WGS sequence"/>
</dbReference>
<proteinExistence type="predicted"/>
<accession>A0A8H6D5D5</accession>
<gene>
    <name evidence="2" type="ORF">FGLOB1_8755</name>
</gene>
<feature type="compositionally biased region" description="Polar residues" evidence="1">
    <location>
        <begin position="1"/>
        <end position="21"/>
    </location>
</feature>
<evidence type="ECO:0000313" key="3">
    <source>
        <dbReference type="Proteomes" id="UP000532311"/>
    </source>
</evidence>
<name>A0A8H6D5D5_9HYPO</name>
<keyword evidence="3" id="KW-1185">Reference proteome</keyword>
<dbReference type="EMBL" id="JAAQPF010000384">
    <property type="protein sequence ID" value="KAF5703980.1"/>
    <property type="molecule type" value="Genomic_DNA"/>
</dbReference>
<reference evidence="2 3" key="1">
    <citation type="submission" date="2020-05" db="EMBL/GenBank/DDBJ databases">
        <title>Identification and distribution of gene clusters putatively required for synthesis of sphingolipid metabolism inhibitors in phylogenetically diverse species of the filamentous fungus Fusarium.</title>
        <authorList>
            <person name="Kim H.-S."/>
            <person name="Busman M."/>
            <person name="Brown D.W."/>
            <person name="Divon H."/>
            <person name="Uhlig S."/>
            <person name="Proctor R.H."/>
        </authorList>
    </citation>
    <scope>NUCLEOTIDE SEQUENCE [LARGE SCALE GENOMIC DNA]</scope>
    <source>
        <strain evidence="2 3">NRRL 26131</strain>
    </source>
</reference>
<protein>
    <submittedName>
        <fullName evidence="2">Hard-surface inducible</fullName>
    </submittedName>
</protein>
<feature type="region of interest" description="Disordered" evidence="1">
    <location>
        <begin position="1"/>
        <end position="36"/>
    </location>
</feature>
<organism evidence="2 3">
    <name type="scientific">Fusarium globosum</name>
    <dbReference type="NCBI Taxonomy" id="78864"/>
    <lineage>
        <taxon>Eukaryota</taxon>
        <taxon>Fungi</taxon>
        <taxon>Dikarya</taxon>
        <taxon>Ascomycota</taxon>
        <taxon>Pezizomycotina</taxon>
        <taxon>Sordariomycetes</taxon>
        <taxon>Hypocreomycetidae</taxon>
        <taxon>Hypocreales</taxon>
        <taxon>Nectriaceae</taxon>
        <taxon>Fusarium</taxon>
        <taxon>Fusarium fujikuroi species complex</taxon>
    </lineage>
</organism>
<evidence type="ECO:0000256" key="1">
    <source>
        <dbReference type="SAM" id="MobiDB-lite"/>
    </source>
</evidence>
<evidence type="ECO:0000313" key="2">
    <source>
        <dbReference type="EMBL" id="KAF5703980.1"/>
    </source>
</evidence>
<comment type="caution">
    <text evidence="2">The sequence shown here is derived from an EMBL/GenBank/DDBJ whole genome shotgun (WGS) entry which is preliminary data.</text>
</comment>
<sequence length="204" mass="22651">MKGKQYTDSSSANPNNKQNGSRGEAQDLKARNKQRSVTIGENGEEIIRLNKFLQVKSKVFLNLQEEMNETAKELRTHMHEGHFTPAPAVPERKPRLQCNVRSESFRGNSNVFDLNGAGGENSPLHSISDGLCKWKSNQTCEIFSVPGSNTREIIKDAGNSFVFFLAGYAENVQCDRRKDVSDLATQCDLEGATADNVNDNTQVQ</sequence>
<dbReference type="AlphaFoldDB" id="A0A8H6D5D5"/>